<comment type="caution">
    <text evidence="1">The sequence shown here is derived from an EMBL/GenBank/DDBJ whole genome shotgun (WGS) entry which is preliminary data.</text>
</comment>
<protein>
    <submittedName>
        <fullName evidence="1">MYND finger</fullName>
    </submittedName>
</protein>
<dbReference type="EMBL" id="JASPKY010000178">
    <property type="protein sequence ID" value="KAK9727534.1"/>
    <property type="molecule type" value="Genomic_DNA"/>
</dbReference>
<sequence length="98" mass="10869">MMKILIPAEPRVLGILLFELHAAISEIGRRKVEAGLSGPDDLQEALLESKKLLKETVELLKHEPPELPEGKILIQAKSNLAELDVIMRTVHMKVGDVI</sequence>
<dbReference type="Proteomes" id="UP001458880">
    <property type="component" value="Unassembled WGS sequence"/>
</dbReference>
<dbReference type="AlphaFoldDB" id="A0AAW1L265"/>
<organism evidence="1 2">
    <name type="scientific">Popillia japonica</name>
    <name type="common">Japanese beetle</name>
    <dbReference type="NCBI Taxonomy" id="7064"/>
    <lineage>
        <taxon>Eukaryota</taxon>
        <taxon>Metazoa</taxon>
        <taxon>Ecdysozoa</taxon>
        <taxon>Arthropoda</taxon>
        <taxon>Hexapoda</taxon>
        <taxon>Insecta</taxon>
        <taxon>Pterygota</taxon>
        <taxon>Neoptera</taxon>
        <taxon>Endopterygota</taxon>
        <taxon>Coleoptera</taxon>
        <taxon>Polyphaga</taxon>
        <taxon>Scarabaeiformia</taxon>
        <taxon>Scarabaeidae</taxon>
        <taxon>Rutelinae</taxon>
        <taxon>Popillia</taxon>
    </lineage>
</organism>
<name>A0AAW1L265_POPJA</name>
<evidence type="ECO:0000313" key="2">
    <source>
        <dbReference type="Proteomes" id="UP001458880"/>
    </source>
</evidence>
<gene>
    <name evidence="1" type="ORF">QE152_g19102</name>
</gene>
<reference evidence="1 2" key="1">
    <citation type="journal article" date="2024" name="BMC Genomics">
        <title>De novo assembly and annotation of Popillia japonica's genome with initial clues to its potential as an invasive pest.</title>
        <authorList>
            <person name="Cucini C."/>
            <person name="Boschi S."/>
            <person name="Funari R."/>
            <person name="Cardaioli E."/>
            <person name="Iannotti N."/>
            <person name="Marturano G."/>
            <person name="Paoli F."/>
            <person name="Bruttini M."/>
            <person name="Carapelli A."/>
            <person name="Frati F."/>
            <person name="Nardi F."/>
        </authorList>
    </citation>
    <scope>NUCLEOTIDE SEQUENCE [LARGE SCALE GENOMIC DNA]</scope>
    <source>
        <strain evidence="1">DMR45628</strain>
    </source>
</reference>
<proteinExistence type="predicted"/>
<evidence type="ECO:0000313" key="1">
    <source>
        <dbReference type="EMBL" id="KAK9727534.1"/>
    </source>
</evidence>
<keyword evidence="2" id="KW-1185">Reference proteome</keyword>
<accession>A0AAW1L265</accession>